<organism evidence="2 3">
    <name type="scientific">Aspergillus wentii DTO 134E9</name>
    <dbReference type="NCBI Taxonomy" id="1073089"/>
    <lineage>
        <taxon>Eukaryota</taxon>
        <taxon>Fungi</taxon>
        <taxon>Dikarya</taxon>
        <taxon>Ascomycota</taxon>
        <taxon>Pezizomycotina</taxon>
        <taxon>Eurotiomycetes</taxon>
        <taxon>Eurotiomycetidae</taxon>
        <taxon>Eurotiales</taxon>
        <taxon>Aspergillaceae</taxon>
        <taxon>Aspergillus</taxon>
        <taxon>Aspergillus subgen. Cremei</taxon>
    </lineage>
</organism>
<dbReference type="EMBL" id="KV878209">
    <property type="protein sequence ID" value="OJJ41683.1"/>
    <property type="molecule type" value="Genomic_DNA"/>
</dbReference>
<feature type="domain" description="Enoyl reductase (ER)" evidence="1">
    <location>
        <begin position="14"/>
        <end position="267"/>
    </location>
</feature>
<dbReference type="GeneID" id="63754149"/>
<dbReference type="Proteomes" id="UP000184383">
    <property type="component" value="Unassembled WGS sequence"/>
</dbReference>
<dbReference type="CDD" id="cd08276">
    <property type="entry name" value="MDR7"/>
    <property type="match status" value="1"/>
</dbReference>
<evidence type="ECO:0000313" key="2">
    <source>
        <dbReference type="EMBL" id="OJJ41683.1"/>
    </source>
</evidence>
<keyword evidence="3" id="KW-1185">Reference proteome</keyword>
<dbReference type="AlphaFoldDB" id="A0A1L9S3H4"/>
<reference evidence="3" key="1">
    <citation type="journal article" date="2017" name="Genome Biol.">
        <title>Comparative genomics reveals high biological diversity and specific adaptations in the industrially and medically important fungal genus Aspergillus.</title>
        <authorList>
            <person name="de Vries R.P."/>
            <person name="Riley R."/>
            <person name="Wiebenga A."/>
            <person name="Aguilar-Osorio G."/>
            <person name="Amillis S."/>
            <person name="Uchima C.A."/>
            <person name="Anderluh G."/>
            <person name="Asadollahi M."/>
            <person name="Askin M."/>
            <person name="Barry K."/>
            <person name="Battaglia E."/>
            <person name="Bayram O."/>
            <person name="Benocci T."/>
            <person name="Braus-Stromeyer S.A."/>
            <person name="Caldana C."/>
            <person name="Canovas D."/>
            <person name="Cerqueira G.C."/>
            <person name="Chen F."/>
            <person name="Chen W."/>
            <person name="Choi C."/>
            <person name="Clum A."/>
            <person name="Dos Santos R.A."/>
            <person name="Damasio A.R."/>
            <person name="Diallinas G."/>
            <person name="Emri T."/>
            <person name="Fekete E."/>
            <person name="Flipphi M."/>
            <person name="Freyberg S."/>
            <person name="Gallo A."/>
            <person name="Gournas C."/>
            <person name="Habgood R."/>
            <person name="Hainaut M."/>
            <person name="Harispe M.L."/>
            <person name="Henrissat B."/>
            <person name="Hilden K.S."/>
            <person name="Hope R."/>
            <person name="Hossain A."/>
            <person name="Karabika E."/>
            <person name="Karaffa L."/>
            <person name="Karanyi Z."/>
            <person name="Krasevec N."/>
            <person name="Kuo A."/>
            <person name="Kusch H."/>
            <person name="LaButti K."/>
            <person name="Lagendijk E.L."/>
            <person name="Lapidus A."/>
            <person name="Levasseur A."/>
            <person name="Lindquist E."/>
            <person name="Lipzen A."/>
            <person name="Logrieco A.F."/>
            <person name="MacCabe A."/>
            <person name="Maekelae M.R."/>
            <person name="Malavazi I."/>
            <person name="Melin P."/>
            <person name="Meyer V."/>
            <person name="Mielnichuk N."/>
            <person name="Miskei M."/>
            <person name="Molnar A.P."/>
            <person name="Mule G."/>
            <person name="Ngan C.Y."/>
            <person name="Orejas M."/>
            <person name="Orosz E."/>
            <person name="Ouedraogo J.P."/>
            <person name="Overkamp K.M."/>
            <person name="Park H.-S."/>
            <person name="Perrone G."/>
            <person name="Piumi F."/>
            <person name="Punt P.J."/>
            <person name="Ram A.F."/>
            <person name="Ramon A."/>
            <person name="Rauscher S."/>
            <person name="Record E."/>
            <person name="Riano-Pachon D.M."/>
            <person name="Robert V."/>
            <person name="Roehrig J."/>
            <person name="Ruller R."/>
            <person name="Salamov A."/>
            <person name="Salih N.S."/>
            <person name="Samson R.A."/>
            <person name="Sandor E."/>
            <person name="Sanguinetti M."/>
            <person name="Schuetze T."/>
            <person name="Sepcic K."/>
            <person name="Shelest E."/>
            <person name="Sherlock G."/>
            <person name="Sophianopoulou V."/>
            <person name="Squina F.M."/>
            <person name="Sun H."/>
            <person name="Susca A."/>
            <person name="Todd R.B."/>
            <person name="Tsang A."/>
            <person name="Unkles S.E."/>
            <person name="van de Wiele N."/>
            <person name="van Rossen-Uffink D."/>
            <person name="Oliveira J.V."/>
            <person name="Vesth T.C."/>
            <person name="Visser J."/>
            <person name="Yu J.-H."/>
            <person name="Zhou M."/>
            <person name="Andersen M.R."/>
            <person name="Archer D.B."/>
            <person name="Baker S.E."/>
            <person name="Benoit I."/>
            <person name="Brakhage A.A."/>
            <person name="Braus G.H."/>
            <person name="Fischer R."/>
            <person name="Frisvad J.C."/>
            <person name="Goldman G.H."/>
            <person name="Houbraken J."/>
            <person name="Oakley B."/>
            <person name="Pocsi I."/>
            <person name="Scazzocchio C."/>
            <person name="Seiboth B."/>
            <person name="vanKuyk P.A."/>
            <person name="Wortman J."/>
            <person name="Dyer P.S."/>
            <person name="Grigoriev I.V."/>
        </authorList>
    </citation>
    <scope>NUCLEOTIDE SEQUENCE [LARGE SCALE GENOMIC DNA]</scope>
    <source>
        <strain evidence="3">DTO 134E9</strain>
    </source>
</reference>
<dbReference type="OrthoDB" id="9930022at2759"/>
<dbReference type="InterPro" id="IPR036291">
    <property type="entry name" value="NAD(P)-bd_dom_sf"/>
</dbReference>
<proteinExistence type="predicted"/>
<dbReference type="InterPro" id="IPR020843">
    <property type="entry name" value="ER"/>
</dbReference>
<dbReference type="InterPro" id="IPR013149">
    <property type="entry name" value="ADH-like_C"/>
</dbReference>
<dbReference type="SUPFAM" id="SSF51735">
    <property type="entry name" value="NAD(P)-binding Rossmann-fold domains"/>
    <property type="match status" value="1"/>
</dbReference>
<sequence>MQISSSWVLQGQNGIESLKVVDKEIPRPGDHEVLVRIYAASLNHRELAIAKYPESEPVSLREITTGLGQHLDGNLQASTLTCAGLTAWNALLGLEGRGPKKGDAVLVQGTGGVSVIALQFALVCGATIIATTSSDSKAQKLQSLGAHHVLNYRTNPNWGETAKTLTPGQKGCDLVVDVGGLSTLNQSFKAVRPDGVISITGVLGSASDSRSARGIVLGTRRQFKEMNRFVHQHQIRPVVDERVFGYEEAKEAYEYMMAQKHFSKVCVRIEEGSGN</sequence>
<dbReference type="Gene3D" id="3.90.180.10">
    <property type="entry name" value="Medium-chain alcohol dehydrogenases, catalytic domain"/>
    <property type="match status" value="2"/>
</dbReference>
<protein>
    <recommendedName>
        <fullName evidence="1">Enoyl reductase (ER) domain-containing protein</fullName>
    </recommendedName>
</protein>
<dbReference type="Gene3D" id="3.40.50.720">
    <property type="entry name" value="NAD(P)-binding Rossmann-like Domain"/>
    <property type="match status" value="1"/>
</dbReference>
<accession>A0A1L9S3H4</accession>
<name>A0A1L9S3H4_ASPWE</name>
<dbReference type="PANTHER" id="PTHR45033:SF2">
    <property type="entry name" value="ZINC-TYPE ALCOHOL DEHYDROGENASE-LIKE PROTEIN C1773.06C"/>
    <property type="match status" value="1"/>
</dbReference>
<evidence type="ECO:0000313" key="3">
    <source>
        <dbReference type="Proteomes" id="UP000184383"/>
    </source>
</evidence>
<evidence type="ECO:0000259" key="1">
    <source>
        <dbReference type="SMART" id="SM00829"/>
    </source>
</evidence>
<dbReference type="Pfam" id="PF00107">
    <property type="entry name" value="ADH_zinc_N"/>
    <property type="match status" value="1"/>
</dbReference>
<gene>
    <name evidence="2" type="ORF">ASPWEDRAFT_56728</name>
</gene>
<dbReference type="SUPFAM" id="SSF50129">
    <property type="entry name" value="GroES-like"/>
    <property type="match status" value="1"/>
</dbReference>
<dbReference type="InterPro" id="IPR011032">
    <property type="entry name" value="GroES-like_sf"/>
</dbReference>
<dbReference type="SMART" id="SM00829">
    <property type="entry name" value="PKS_ER"/>
    <property type="match status" value="1"/>
</dbReference>
<dbReference type="STRING" id="1073089.A0A1L9S3H4"/>
<dbReference type="VEuPathDB" id="FungiDB:ASPWEDRAFT_56728"/>
<dbReference type="GO" id="GO:0016491">
    <property type="term" value="F:oxidoreductase activity"/>
    <property type="evidence" value="ECO:0007669"/>
    <property type="project" value="InterPro"/>
</dbReference>
<dbReference type="InterPro" id="IPR052711">
    <property type="entry name" value="Zinc_ADH-like"/>
</dbReference>
<dbReference type="RefSeq" id="XP_040695359.1">
    <property type="nucleotide sequence ID" value="XM_040838301.1"/>
</dbReference>
<dbReference type="PANTHER" id="PTHR45033">
    <property type="match status" value="1"/>
</dbReference>